<evidence type="ECO:0000313" key="2">
    <source>
        <dbReference type="Proteomes" id="UP001344906"/>
    </source>
</evidence>
<protein>
    <submittedName>
        <fullName evidence="1">Uncharacterized protein</fullName>
    </submittedName>
</protein>
<evidence type="ECO:0000313" key="1">
    <source>
        <dbReference type="EMBL" id="GLV58029.1"/>
    </source>
</evidence>
<keyword evidence="2" id="KW-1185">Reference proteome</keyword>
<organism evidence="1 2">
    <name type="scientific">Dictyobacter halimunensis</name>
    <dbReference type="NCBI Taxonomy" id="3026934"/>
    <lineage>
        <taxon>Bacteria</taxon>
        <taxon>Bacillati</taxon>
        <taxon>Chloroflexota</taxon>
        <taxon>Ktedonobacteria</taxon>
        <taxon>Ktedonobacterales</taxon>
        <taxon>Dictyobacteraceae</taxon>
        <taxon>Dictyobacter</taxon>
    </lineage>
</organism>
<proteinExistence type="predicted"/>
<gene>
    <name evidence="1" type="ORF">KDH_48630</name>
</gene>
<dbReference type="EMBL" id="BSRI01000002">
    <property type="protein sequence ID" value="GLV58029.1"/>
    <property type="molecule type" value="Genomic_DNA"/>
</dbReference>
<dbReference type="Proteomes" id="UP001344906">
    <property type="component" value="Unassembled WGS sequence"/>
</dbReference>
<reference evidence="1 2" key="1">
    <citation type="submission" date="2023-02" db="EMBL/GenBank/DDBJ databases">
        <title>Dictyobacter halimunensis sp. nov., a new member of the class Ktedonobacteria from forest soil in a geothermal area.</title>
        <authorList>
            <person name="Rachmania M.K."/>
            <person name="Ningsih F."/>
            <person name="Sakai Y."/>
            <person name="Yabe S."/>
            <person name="Yokota A."/>
            <person name="Sjamsuridzal W."/>
        </authorList>
    </citation>
    <scope>NUCLEOTIDE SEQUENCE [LARGE SCALE GENOMIC DNA]</scope>
    <source>
        <strain evidence="1 2">S3.2.2.5</strain>
    </source>
</reference>
<comment type="caution">
    <text evidence="1">The sequence shown here is derived from an EMBL/GenBank/DDBJ whole genome shotgun (WGS) entry which is preliminary data.</text>
</comment>
<name>A0ABQ6FUT6_9CHLR</name>
<accession>A0ABQ6FUT6</accession>
<sequence length="88" mass="8961">MIEHGHAVELDEMLQSGPPLAVTPVRPTGTVSSTSMGVPVATSLVPTEDTVKVYVIVSPTEKLLPLATLLSAKSIPVATGAAVGVEEA</sequence>